<dbReference type="AlphaFoldDB" id="A0A137PDU0"/>
<accession>A0A137PDU0</accession>
<reference evidence="1 2" key="1">
    <citation type="journal article" date="2015" name="Genome Biol. Evol.">
        <title>Phylogenomic analyses indicate that early fungi evolved digesting cell walls of algal ancestors of land plants.</title>
        <authorList>
            <person name="Chang Y."/>
            <person name="Wang S."/>
            <person name="Sekimoto S."/>
            <person name="Aerts A.L."/>
            <person name="Choi C."/>
            <person name="Clum A."/>
            <person name="LaButti K.M."/>
            <person name="Lindquist E.A."/>
            <person name="Yee Ngan C."/>
            <person name="Ohm R.A."/>
            <person name="Salamov A.A."/>
            <person name="Grigoriev I.V."/>
            <person name="Spatafora J.W."/>
            <person name="Berbee M.L."/>
        </authorList>
    </citation>
    <scope>NUCLEOTIDE SEQUENCE [LARGE SCALE GENOMIC DNA]</scope>
    <source>
        <strain evidence="1 2">NRRL 28638</strain>
    </source>
</reference>
<evidence type="ECO:0000313" key="2">
    <source>
        <dbReference type="Proteomes" id="UP000070444"/>
    </source>
</evidence>
<name>A0A137PDU0_CONC2</name>
<evidence type="ECO:0000313" key="1">
    <source>
        <dbReference type="EMBL" id="KXN73173.1"/>
    </source>
</evidence>
<protein>
    <submittedName>
        <fullName evidence="1">Uncharacterized protein</fullName>
    </submittedName>
</protein>
<organism evidence="1 2">
    <name type="scientific">Conidiobolus coronatus (strain ATCC 28846 / CBS 209.66 / NRRL 28638)</name>
    <name type="common">Delacroixia coronata</name>
    <dbReference type="NCBI Taxonomy" id="796925"/>
    <lineage>
        <taxon>Eukaryota</taxon>
        <taxon>Fungi</taxon>
        <taxon>Fungi incertae sedis</taxon>
        <taxon>Zoopagomycota</taxon>
        <taxon>Entomophthoromycotina</taxon>
        <taxon>Entomophthoromycetes</taxon>
        <taxon>Entomophthorales</taxon>
        <taxon>Ancylistaceae</taxon>
        <taxon>Conidiobolus</taxon>
    </lineage>
</organism>
<keyword evidence="2" id="KW-1185">Reference proteome</keyword>
<gene>
    <name evidence="1" type="ORF">CONCODRAFT_3837</name>
</gene>
<dbReference type="Proteomes" id="UP000070444">
    <property type="component" value="Unassembled WGS sequence"/>
</dbReference>
<dbReference type="EMBL" id="KQ964440">
    <property type="protein sequence ID" value="KXN73173.1"/>
    <property type="molecule type" value="Genomic_DNA"/>
</dbReference>
<sequence length="206" mass="23970">MVERCSKYVLLYHYRPYHDFYVANKLRYGRSFDLITSKEVVDVLNNSMMIIPLPPEVLQFGGPRKRVSLTHLKDIDLYNPDKYTSTAGWVILNNASNGSWTKKLEKLEIEANTQQVPKTPKLNDCQQIRETLPPVDLSQSTIDHRMFDYKTPPLNMHVQIFQDRTFFFISIHHMLCDAIMEVTVNELEELYLADCDEVVEINEGPS</sequence>
<proteinExistence type="predicted"/>